<name>A0A6J5LBS0_9CAUD</name>
<evidence type="ECO:0000313" key="2">
    <source>
        <dbReference type="EMBL" id="CAB4130912.1"/>
    </source>
</evidence>
<sequence length="162" mass="17384">MNFESRLTIPSTLTGFEDVKFTLNKMTEGRRIKLRLALAETSAKLREMVEEATTLAGQSEPSTVRASALLDGVTALIEEKVTPQWVRWGLHSIEGLTIDGEAATTDSLIESGPRALYAEIADAIKREAGMSEEQRGESAPPTISGAPVDGRTNGISADPVVN</sequence>
<feature type="region of interest" description="Disordered" evidence="1">
    <location>
        <begin position="129"/>
        <end position="162"/>
    </location>
</feature>
<protein>
    <submittedName>
        <fullName evidence="2">Uncharacterized protein</fullName>
    </submittedName>
</protein>
<evidence type="ECO:0000256" key="1">
    <source>
        <dbReference type="SAM" id="MobiDB-lite"/>
    </source>
</evidence>
<proteinExistence type="predicted"/>
<gene>
    <name evidence="2" type="ORF">UFOVP130_44</name>
</gene>
<dbReference type="EMBL" id="LR796251">
    <property type="protein sequence ID" value="CAB4130912.1"/>
    <property type="molecule type" value="Genomic_DNA"/>
</dbReference>
<organism evidence="2">
    <name type="scientific">uncultured Caudovirales phage</name>
    <dbReference type="NCBI Taxonomy" id="2100421"/>
    <lineage>
        <taxon>Viruses</taxon>
        <taxon>Duplodnaviria</taxon>
        <taxon>Heunggongvirae</taxon>
        <taxon>Uroviricota</taxon>
        <taxon>Caudoviricetes</taxon>
        <taxon>Peduoviridae</taxon>
        <taxon>Maltschvirus</taxon>
        <taxon>Maltschvirus maltsch</taxon>
    </lineage>
</organism>
<reference evidence="2" key="1">
    <citation type="submission" date="2020-04" db="EMBL/GenBank/DDBJ databases">
        <authorList>
            <person name="Chiriac C."/>
            <person name="Salcher M."/>
            <person name="Ghai R."/>
            <person name="Kavagutti S V."/>
        </authorList>
    </citation>
    <scope>NUCLEOTIDE SEQUENCE</scope>
</reference>
<accession>A0A6J5LBS0</accession>